<dbReference type="Gene3D" id="2.70.150.10">
    <property type="entry name" value="Calcium-transporting ATPase, cytoplasmic transduction domain A"/>
    <property type="match status" value="1"/>
</dbReference>
<comment type="similarity">
    <text evidence="2">Belongs to the cation transport ATPase (P-type) (TC 3.A.3) family. Type IIA subfamily.</text>
</comment>
<feature type="transmembrane region" description="Helical" evidence="10">
    <location>
        <begin position="278"/>
        <end position="300"/>
    </location>
</feature>
<feature type="transmembrane region" description="Helical" evidence="10">
    <location>
        <begin position="733"/>
        <end position="755"/>
    </location>
</feature>
<dbReference type="SUPFAM" id="SSF81653">
    <property type="entry name" value="Calcium ATPase, transduction domain A"/>
    <property type="match status" value="1"/>
</dbReference>
<reference evidence="13" key="1">
    <citation type="journal article" date="2019" name="Int. J. Syst. Evol. Microbiol.">
        <title>The Global Catalogue of Microorganisms (GCM) 10K type strain sequencing project: providing services to taxonomists for standard genome sequencing and annotation.</title>
        <authorList>
            <consortium name="The Broad Institute Genomics Platform"/>
            <consortium name="The Broad Institute Genome Sequencing Center for Infectious Disease"/>
            <person name="Wu L."/>
            <person name="Ma J."/>
        </authorList>
    </citation>
    <scope>NUCLEOTIDE SEQUENCE [LARGE SCALE GENOMIC DNA]</scope>
    <source>
        <strain evidence="13">XZYJT-10</strain>
    </source>
</reference>
<dbReference type="InterPro" id="IPR036412">
    <property type="entry name" value="HAD-like_sf"/>
</dbReference>
<dbReference type="SUPFAM" id="SSF56784">
    <property type="entry name" value="HAD-like"/>
    <property type="match status" value="1"/>
</dbReference>
<name>A0ABW2HJZ2_9ACTN</name>
<dbReference type="InterPro" id="IPR004014">
    <property type="entry name" value="ATPase_P-typ_cation-transptr_N"/>
</dbReference>
<dbReference type="NCBIfam" id="TIGR01494">
    <property type="entry name" value="ATPase_P-type"/>
    <property type="match status" value="2"/>
</dbReference>
<dbReference type="Gene3D" id="1.20.1110.10">
    <property type="entry name" value="Calcium-transporting ATPase, transmembrane domain"/>
    <property type="match status" value="1"/>
</dbReference>
<dbReference type="PROSITE" id="PS00154">
    <property type="entry name" value="ATPASE_E1_E2"/>
    <property type="match status" value="1"/>
</dbReference>
<evidence type="ECO:0000256" key="4">
    <source>
        <dbReference type="ARBA" id="ARBA00022741"/>
    </source>
</evidence>
<dbReference type="InterPro" id="IPR023214">
    <property type="entry name" value="HAD_sf"/>
</dbReference>
<keyword evidence="8 10" id="KW-0472">Membrane</keyword>
<dbReference type="SFLD" id="SFLDF00027">
    <property type="entry name" value="p-type_atpase"/>
    <property type="match status" value="1"/>
</dbReference>
<dbReference type="InterPro" id="IPR018303">
    <property type="entry name" value="ATPase_P-typ_P_site"/>
</dbReference>
<comment type="subcellular location">
    <subcellularLocation>
        <location evidence="1">Cell membrane</location>
        <topology evidence="1">Multi-pass membrane protein</topology>
    </subcellularLocation>
</comment>
<dbReference type="SFLD" id="SFLDG00002">
    <property type="entry name" value="C1.7:_P-type_atpase_like"/>
    <property type="match status" value="1"/>
</dbReference>
<dbReference type="InterPro" id="IPR050510">
    <property type="entry name" value="Cation_transp_ATPase_P-type"/>
</dbReference>
<dbReference type="Proteomes" id="UP001596548">
    <property type="component" value="Unassembled WGS sequence"/>
</dbReference>
<organism evidence="12 13">
    <name type="scientific">Paractinoplanes rhizophilus</name>
    <dbReference type="NCBI Taxonomy" id="1416877"/>
    <lineage>
        <taxon>Bacteria</taxon>
        <taxon>Bacillati</taxon>
        <taxon>Actinomycetota</taxon>
        <taxon>Actinomycetes</taxon>
        <taxon>Micromonosporales</taxon>
        <taxon>Micromonosporaceae</taxon>
        <taxon>Paractinoplanes</taxon>
    </lineage>
</organism>
<dbReference type="Pfam" id="PF00689">
    <property type="entry name" value="Cation_ATPase_C"/>
    <property type="match status" value="1"/>
</dbReference>
<evidence type="ECO:0000256" key="2">
    <source>
        <dbReference type="ARBA" id="ARBA00005675"/>
    </source>
</evidence>
<dbReference type="Pfam" id="PF00122">
    <property type="entry name" value="E1-E2_ATPase"/>
    <property type="match status" value="1"/>
</dbReference>
<accession>A0ABW2HJZ2</accession>
<proteinExistence type="inferred from homology"/>
<feature type="transmembrane region" description="Helical" evidence="10">
    <location>
        <begin position="254"/>
        <end position="272"/>
    </location>
</feature>
<feature type="transmembrane region" description="Helical" evidence="10">
    <location>
        <begin position="809"/>
        <end position="829"/>
    </location>
</feature>
<dbReference type="InterPro" id="IPR059000">
    <property type="entry name" value="ATPase_P-type_domA"/>
</dbReference>
<dbReference type="PRINTS" id="PR00120">
    <property type="entry name" value="HATPASE"/>
</dbReference>
<evidence type="ECO:0000256" key="6">
    <source>
        <dbReference type="ARBA" id="ARBA00022967"/>
    </source>
</evidence>
<evidence type="ECO:0000313" key="13">
    <source>
        <dbReference type="Proteomes" id="UP001596548"/>
    </source>
</evidence>
<comment type="catalytic activity">
    <reaction evidence="9">
        <text>ATP + H2O = ADP + phosphate + H(+)</text>
        <dbReference type="Rhea" id="RHEA:13065"/>
        <dbReference type="ChEBI" id="CHEBI:15377"/>
        <dbReference type="ChEBI" id="CHEBI:15378"/>
        <dbReference type="ChEBI" id="CHEBI:30616"/>
        <dbReference type="ChEBI" id="CHEBI:43474"/>
        <dbReference type="ChEBI" id="CHEBI:456216"/>
    </reaction>
</comment>
<evidence type="ECO:0000256" key="8">
    <source>
        <dbReference type="ARBA" id="ARBA00023136"/>
    </source>
</evidence>
<dbReference type="SMART" id="SM00831">
    <property type="entry name" value="Cation_ATPase_N"/>
    <property type="match status" value="1"/>
</dbReference>
<evidence type="ECO:0000256" key="1">
    <source>
        <dbReference type="ARBA" id="ARBA00004651"/>
    </source>
</evidence>
<sequence length="911" mass="96530">MTIKEHPAGSPAPYALSASDVSARMGVDPEQGLTAAEVDRRLAEHGPNELPQEPPPSMWAVARGQLANPMNIMLLLVVVASFAIVQIATALVVLGLVLFNVVMGTNQEMKARASVDALAKLQVPQARVRRGGQVEQIESTGLVPGDIVLLEAGDVVPADGRVISAATLEVQEAALTGESAPVPKDPGTLPDGDVALGDRTNLVFQNTQVTRGTTAFVVTDTGAATQMGRIAGMVNATRRAPSPLQRELDGMTKVFGALAFTAVAIIAVFGLVRGMDTTTLVLLCISTAIASIPTGLPTFVQAMLSSGARRLAEAKAVVKSLSDVETLGGTTVINSDKTGTLTMNAMTATTMLAGGDWYKIEGPGYQKTGAVLGVAGATTPDFHRLALGLILCTDATVGDDGSVIGDPTEAAFVVLAAKLGADAEQTRQALPRRAEVPFDSAYKFMATFHDRPREMTGGIITHSHFASVKGGPDVVLERCASALWHGEVVPIATVRDEILAANRRLSERGLRVLAFAARDLDDAAMTAAMADPMAAVDDLVLVALVGIMDPLRSEAKDAVRVALRAGIDVRMITGDHTVTARAIADELGLGPGVITGTELQHLPDDEVLRQLPRLHVFGRVAPEDKLRLAQLMQQDGQVVAMTGDAVNDAAALKQADVGVAMGSGSEVSKQAAKIVLTDDNFATLVRAVELGRDIYRRISTYIRMQLTVLSSVLQLMLYATILDINGGVALFPLQLLFCKFFVVITVVIGFIVDVPDPGVMQRPPRRPGTKIVTRPWIARWFIFGFVVAATALSVLHWGPGKPSTTDASVNMTMAFAIVSLSAVNIGLVMRRERQAPWSSPVFPYLGWIIGGWVMTWAAVELGMLQRLLDTTSLSGGQWVVVIGLSLIAPAVVAADKFLQIRRQPRAVLEPA</sequence>
<dbReference type="InterPro" id="IPR044492">
    <property type="entry name" value="P_typ_ATPase_HD_dom"/>
</dbReference>
<dbReference type="SFLD" id="SFLDS00003">
    <property type="entry name" value="Haloacid_Dehalogenase"/>
    <property type="match status" value="1"/>
</dbReference>
<dbReference type="Pfam" id="PF00690">
    <property type="entry name" value="Cation_ATPase_N"/>
    <property type="match status" value="1"/>
</dbReference>
<dbReference type="SUPFAM" id="SSF81665">
    <property type="entry name" value="Calcium ATPase, transmembrane domain M"/>
    <property type="match status" value="1"/>
</dbReference>
<dbReference type="PRINTS" id="PR00119">
    <property type="entry name" value="CATATPASE"/>
</dbReference>
<protein>
    <submittedName>
        <fullName evidence="12">Cation-translocating P-type ATPase</fullName>
    </submittedName>
</protein>
<keyword evidence="4" id="KW-0547">Nucleotide-binding</keyword>
<feature type="transmembrane region" description="Helical" evidence="10">
    <location>
        <begin position="701"/>
        <end position="721"/>
    </location>
</feature>
<dbReference type="InterPro" id="IPR023298">
    <property type="entry name" value="ATPase_P-typ_TM_dom_sf"/>
</dbReference>
<dbReference type="RefSeq" id="WP_378964258.1">
    <property type="nucleotide sequence ID" value="NZ_JBHTBJ010000001.1"/>
</dbReference>
<evidence type="ECO:0000256" key="5">
    <source>
        <dbReference type="ARBA" id="ARBA00022840"/>
    </source>
</evidence>
<dbReference type="InterPro" id="IPR001757">
    <property type="entry name" value="P_typ_ATPase"/>
</dbReference>
<dbReference type="Gene3D" id="3.40.1110.10">
    <property type="entry name" value="Calcium-transporting ATPase, cytoplasmic domain N"/>
    <property type="match status" value="1"/>
</dbReference>
<dbReference type="PANTHER" id="PTHR43294">
    <property type="entry name" value="SODIUM/POTASSIUM-TRANSPORTING ATPASE SUBUNIT ALPHA"/>
    <property type="match status" value="1"/>
</dbReference>
<dbReference type="PANTHER" id="PTHR43294:SF20">
    <property type="entry name" value="P-TYPE ATPASE"/>
    <property type="match status" value="1"/>
</dbReference>
<dbReference type="InterPro" id="IPR006068">
    <property type="entry name" value="ATPase_P-typ_cation-transptr_C"/>
</dbReference>
<dbReference type="Gene3D" id="3.40.50.1000">
    <property type="entry name" value="HAD superfamily/HAD-like"/>
    <property type="match status" value="1"/>
</dbReference>
<feature type="domain" description="Cation-transporting P-type ATPase N-terminal" evidence="11">
    <location>
        <begin position="12"/>
        <end position="86"/>
    </location>
</feature>
<evidence type="ECO:0000256" key="7">
    <source>
        <dbReference type="ARBA" id="ARBA00022989"/>
    </source>
</evidence>
<gene>
    <name evidence="12" type="ORF">ACFQS1_02485</name>
</gene>
<keyword evidence="7 10" id="KW-1133">Transmembrane helix</keyword>
<feature type="transmembrane region" description="Helical" evidence="10">
    <location>
        <begin position="776"/>
        <end position="797"/>
    </location>
</feature>
<feature type="transmembrane region" description="Helical" evidence="10">
    <location>
        <begin position="878"/>
        <end position="898"/>
    </location>
</feature>
<dbReference type="EMBL" id="JBHTBJ010000001">
    <property type="protein sequence ID" value="MFC7272835.1"/>
    <property type="molecule type" value="Genomic_DNA"/>
</dbReference>
<dbReference type="Pfam" id="PF08282">
    <property type="entry name" value="Hydrolase_3"/>
    <property type="match status" value="1"/>
</dbReference>
<evidence type="ECO:0000256" key="10">
    <source>
        <dbReference type="SAM" id="Phobius"/>
    </source>
</evidence>
<evidence type="ECO:0000313" key="12">
    <source>
        <dbReference type="EMBL" id="MFC7272835.1"/>
    </source>
</evidence>
<evidence type="ECO:0000259" key="11">
    <source>
        <dbReference type="SMART" id="SM00831"/>
    </source>
</evidence>
<feature type="transmembrane region" description="Helical" evidence="10">
    <location>
        <begin position="72"/>
        <end position="102"/>
    </location>
</feature>
<keyword evidence="13" id="KW-1185">Reference proteome</keyword>
<dbReference type="InterPro" id="IPR008250">
    <property type="entry name" value="ATPase_P-typ_transduc_dom_A_sf"/>
</dbReference>
<dbReference type="InterPro" id="IPR023299">
    <property type="entry name" value="ATPase_P-typ_cyto_dom_N"/>
</dbReference>
<keyword evidence="5" id="KW-0067">ATP-binding</keyword>
<dbReference type="Pfam" id="PF13246">
    <property type="entry name" value="Cation_ATPase"/>
    <property type="match status" value="1"/>
</dbReference>
<evidence type="ECO:0000256" key="3">
    <source>
        <dbReference type="ARBA" id="ARBA00022692"/>
    </source>
</evidence>
<comment type="caution">
    <text evidence="12">The sequence shown here is derived from an EMBL/GenBank/DDBJ whole genome shotgun (WGS) entry which is preliminary data.</text>
</comment>
<feature type="transmembrane region" description="Helical" evidence="10">
    <location>
        <begin position="841"/>
        <end position="858"/>
    </location>
</feature>
<keyword evidence="6" id="KW-1278">Translocase</keyword>
<dbReference type="SUPFAM" id="SSF81660">
    <property type="entry name" value="Metal cation-transporting ATPase, ATP-binding domain N"/>
    <property type="match status" value="1"/>
</dbReference>
<keyword evidence="3 10" id="KW-0812">Transmembrane</keyword>
<evidence type="ECO:0000256" key="9">
    <source>
        <dbReference type="ARBA" id="ARBA00049360"/>
    </source>
</evidence>